<dbReference type="Pfam" id="PF01546">
    <property type="entry name" value="Peptidase_M20"/>
    <property type="match status" value="1"/>
</dbReference>
<dbReference type="PANTHER" id="PTHR11014:SF63">
    <property type="entry name" value="METALLOPEPTIDASE, PUTATIVE (AFU_ORTHOLOGUE AFUA_6G09600)-RELATED"/>
    <property type="match status" value="1"/>
</dbReference>
<gene>
    <name evidence="2" type="ORF">ACFSE6_02355</name>
</gene>
<dbReference type="Gene3D" id="3.30.70.360">
    <property type="match status" value="1"/>
</dbReference>
<dbReference type="InterPro" id="IPR002933">
    <property type="entry name" value="Peptidase_M20"/>
</dbReference>
<protein>
    <submittedName>
        <fullName evidence="2">Amidohydrolase</fullName>
    </submittedName>
</protein>
<proteinExistence type="predicted"/>
<dbReference type="Proteomes" id="UP001597277">
    <property type="component" value="Unassembled WGS sequence"/>
</dbReference>
<name>A0ABW4L1F4_9MICO</name>
<reference evidence="3" key="1">
    <citation type="journal article" date="2019" name="Int. J. Syst. Evol. Microbiol.">
        <title>The Global Catalogue of Microorganisms (GCM) 10K type strain sequencing project: providing services to taxonomists for standard genome sequencing and annotation.</title>
        <authorList>
            <consortium name="The Broad Institute Genomics Platform"/>
            <consortium name="The Broad Institute Genome Sequencing Center for Infectious Disease"/>
            <person name="Wu L."/>
            <person name="Ma J."/>
        </authorList>
    </citation>
    <scope>NUCLEOTIDE SEQUENCE [LARGE SCALE GENOMIC DNA]</scope>
    <source>
        <strain evidence="3">JCM 17130</strain>
    </source>
</reference>
<dbReference type="Pfam" id="PF07687">
    <property type="entry name" value="M20_dimer"/>
    <property type="match status" value="1"/>
</dbReference>
<comment type="caution">
    <text evidence="2">The sequence shown here is derived from an EMBL/GenBank/DDBJ whole genome shotgun (WGS) entry which is preliminary data.</text>
</comment>
<dbReference type="SUPFAM" id="SSF55031">
    <property type="entry name" value="Bacterial exopeptidase dimerisation domain"/>
    <property type="match status" value="1"/>
</dbReference>
<dbReference type="PANTHER" id="PTHR11014">
    <property type="entry name" value="PEPTIDASE M20 FAMILY MEMBER"/>
    <property type="match status" value="1"/>
</dbReference>
<evidence type="ECO:0000259" key="1">
    <source>
        <dbReference type="Pfam" id="PF07687"/>
    </source>
</evidence>
<evidence type="ECO:0000313" key="3">
    <source>
        <dbReference type="Proteomes" id="UP001597277"/>
    </source>
</evidence>
<dbReference type="PIRSF" id="PIRSF005962">
    <property type="entry name" value="Pept_M20D_amidohydro"/>
    <property type="match status" value="1"/>
</dbReference>
<evidence type="ECO:0000313" key="2">
    <source>
        <dbReference type="EMBL" id="MFD1716662.1"/>
    </source>
</evidence>
<keyword evidence="3" id="KW-1185">Reference proteome</keyword>
<dbReference type="InterPro" id="IPR036264">
    <property type="entry name" value="Bact_exopeptidase_dim_dom"/>
</dbReference>
<accession>A0ABW4L1F4</accession>
<organism evidence="2 3">
    <name type="scientific">Georgenia deserti</name>
    <dbReference type="NCBI Taxonomy" id="2093781"/>
    <lineage>
        <taxon>Bacteria</taxon>
        <taxon>Bacillati</taxon>
        <taxon>Actinomycetota</taxon>
        <taxon>Actinomycetes</taxon>
        <taxon>Micrococcales</taxon>
        <taxon>Bogoriellaceae</taxon>
        <taxon>Georgenia</taxon>
    </lineage>
</organism>
<dbReference type="RefSeq" id="WP_388002091.1">
    <property type="nucleotide sequence ID" value="NZ_JBHUEE010000001.1"/>
</dbReference>
<dbReference type="InterPro" id="IPR017439">
    <property type="entry name" value="Amidohydrolase"/>
</dbReference>
<dbReference type="EMBL" id="JBHUEE010000001">
    <property type="protein sequence ID" value="MFD1716662.1"/>
    <property type="molecule type" value="Genomic_DNA"/>
</dbReference>
<dbReference type="Gene3D" id="3.40.630.10">
    <property type="entry name" value="Zn peptidases"/>
    <property type="match status" value="1"/>
</dbReference>
<sequence length="409" mass="43165">MPAVPVDSPTAQRVTALVAALEPRLIETRRHIHAHPEVAWREHETTTYLRRILTEAGLEPRPLDPTGLVVDIGADRRAPGLRRVALRADLDALPVPETSGLAFASEREGCAHACGHDIHTTALLGAALALKQLDDAGELPVGVRCLFQPAEEIQPGGAQAVIDQGGLDGVHQIFALHCDPKVEVGRVGSRIGPITAASDTVTLMVTSEGGHTSRPHLTGDVVYALSQLATGLPAVLGRRTDPRSGVNLTWGAVHAGKAPNAIPASGTLTGTIRCLDSREWERLGRIVEQAAQQIAAPYAVETEVSYVRGIPPVVNDERAVRVADAAVKDVLGADAVELTEQSLGGEDFAWYLTHLPGALVRLGTRTPGGPAYDLHRGDIVFDERAIGLGARVLARTALLAADHEVAGPA</sequence>
<dbReference type="InterPro" id="IPR011650">
    <property type="entry name" value="Peptidase_M20_dimer"/>
</dbReference>
<feature type="domain" description="Peptidase M20 dimerisation" evidence="1">
    <location>
        <begin position="200"/>
        <end position="298"/>
    </location>
</feature>
<dbReference type="SUPFAM" id="SSF53187">
    <property type="entry name" value="Zn-dependent exopeptidases"/>
    <property type="match status" value="1"/>
</dbReference>
<dbReference type="NCBIfam" id="TIGR01891">
    <property type="entry name" value="amidohydrolases"/>
    <property type="match status" value="1"/>
</dbReference>